<name>A0A1H4SLR9_9BACT</name>
<dbReference type="OrthoDB" id="9912439at2"/>
<dbReference type="Proteomes" id="UP000182409">
    <property type="component" value="Unassembled WGS sequence"/>
</dbReference>
<evidence type="ECO:0000313" key="1">
    <source>
        <dbReference type="EMBL" id="SEC45049.1"/>
    </source>
</evidence>
<accession>A0A1H4SLR9</accession>
<evidence type="ECO:0000313" key="2">
    <source>
        <dbReference type="Proteomes" id="UP000182409"/>
    </source>
</evidence>
<dbReference type="RefSeq" id="WP_074655252.1">
    <property type="nucleotide sequence ID" value="NZ_FNSD01000001.1"/>
</dbReference>
<gene>
    <name evidence="1" type="ORF">SAMN05443244_3488</name>
</gene>
<dbReference type="AlphaFoldDB" id="A0A1H4SLR9"/>
<dbReference type="EMBL" id="FNSD01000001">
    <property type="protein sequence ID" value="SEC45049.1"/>
    <property type="molecule type" value="Genomic_DNA"/>
</dbReference>
<protein>
    <submittedName>
        <fullName evidence="1">Uncharacterized protein</fullName>
    </submittedName>
</protein>
<organism evidence="1 2">
    <name type="scientific">Terriglobus roseus</name>
    <dbReference type="NCBI Taxonomy" id="392734"/>
    <lineage>
        <taxon>Bacteria</taxon>
        <taxon>Pseudomonadati</taxon>
        <taxon>Acidobacteriota</taxon>
        <taxon>Terriglobia</taxon>
        <taxon>Terriglobales</taxon>
        <taxon>Acidobacteriaceae</taxon>
        <taxon>Terriglobus</taxon>
    </lineage>
</organism>
<sequence length="60" mass="7084">MKKQTELRSKVPSWYPSATEITQTQREQVLKSRQEAADFAAQKFGKPESPWWRRLFAKSN</sequence>
<reference evidence="1 2" key="1">
    <citation type="submission" date="2016-10" db="EMBL/GenBank/DDBJ databases">
        <authorList>
            <person name="de Groot N.N."/>
        </authorList>
    </citation>
    <scope>NUCLEOTIDE SEQUENCE [LARGE SCALE GENOMIC DNA]</scope>
    <source>
        <strain evidence="1 2">AB35.6</strain>
    </source>
</reference>
<proteinExistence type="predicted"/>